<keyword evidence="13" id="KW-1185">Reference proteome</keyword>
<dbReference type="GO" id="GO:0016779">
    <property type="term" value="F:nucleotidyltransferase activity"/>
    <property type="evidence" value="ECO:0007669"/>
    <property type="project" value="UniProtKB-KW"/>
</dbReference>
<comment type="caution">
    <text evidence="12">The sequence shown here is derived from an EMBL/GenBank/DDBJ whole genome shotgun (WGS) entry which is preliminary data.</text>
</comment>
<evidence type="ECO:0000256" key="5">
    <source>
        <dbReference type="ARBA" id="ARBA00023015"/>
    </source>
</evidence>
<evidence type="ECO:0000256" key="2">
    <source>
        <dbReference type="ARBA" id="ARBA00022478"/>
    </source>
</evidence>
<organism evidence="12 13">
    <name type="scientific">Marseilla massiliensis</name>
    <dbReference type="NCBI Taxonomy" id="1841864"/>
    <lineage>
        <taxon>Bacteria</taxon>
        <taxon>Pseudomonadati</taxon>
        <taxon>Bacteroidota</taxon>
        <taxon>Bacteroidia</taxon>
        <taxon>Bacteroidales</taxon>
        <taxon>Prevotellaceae</taxon>
        <taxon>Marseilla</taxon>
    </lineage>
</organism>
<dbReference type="Pfam" id="PF00309">
    <property type="entry name" value="Sigma54_AID"/>
    <property type="match status" value="1"/>
</dbReference>
<keyword evidence="5" id="KW-0805">Transcription regulation</keyword>
<dbReference type="InterPro" id="IPR007634">
    <property type="entry name" value="RNA_pol_sigma_54_DNA-bd"/>
</dbReference>
<feature type="compositionally biased region" description="Acidic residues" evidence="9">
    <location>
        <begin position="70"/>
        <end position="80"/>
    </location>
</feature>
<dbReference type="InterPro" id="IPR007046">
    <property type="entry name" value="RNA_pol_sigma_54_core-bd"/>
</dbReference>
<comment type="similarity">
    <text evidence="1">Belongs to the sigma-54 factor family.</text>
</comment>
<evidence type="ECO:0000313" key="12">
    <source>
        <dbReference type="EMBL" id="MBM6674436.1"/>
    </source>
</evidence>
<evidence type="ECO:0000256" key="7">
    <source>
        <dbReference type="ARBA" id="ARBA00023125"/>
    </source>
</evidence>
<dbReference type="Gene3D" id="1.10.10.1330">
    <property type="entry name" value="RNA polymerase sigma-54 factor, core-binding domain"/>
    <property type="match status" value="1"/>
</dbReference>
<dbReference type="PANTHER" id="PTHR32248:SF4">
    <property type="entry name" value="RNA POLYMERASE SIGMA-54 FACTOR"/>
    <property type="match status" value="1"/>
</dbReference>
<name>A0A938WVN8_9BACT</name>
<sequence>MAQKLIQTQTQKQVQTQRLTQQQMLVVRMLEMPLTELEQSVATEIDDNPALESGGQDTDHEPDDVRTETPEGDADEDFDTASEREDREAALDDALAGIGMDDEMPEPVSPQAADNQSADYEEMTYGDQVSFYDRLKEQMVDVELTPRQHEIMEYLIGSLDGDGLLRKDIGTLADELAIYHNIDTDETEIEAVLHTLQTFDPAGIGARDLRECLLLQIRRRPRSDMRQRMDDVITKCYDEFMNKRWDKIKTQLGLDDGTAKAVHAELLKLNPKPGSALGETEGRNVQQITPDFIVDTSDDGNVTFTINNGNIPELYVSPSFADMIDRYRKDKGKMNRHEKEALLYAKEKVERARGFIDAVKQRQHTLYVTMKAIVDIQKKYFLDGDESDLKPMILKDVAEKAGLDISTVSRVSNMKYAQTRWGTFKLRHFFSDSVKTEGGEEMSTRKVKAALKDIIDNEDKGNPLSDDAIKNMMASKGYPVARRTIAKYREQMGIPVARLRKK</sequence>
<feature type="domain" description="RNA polymerase sigma factor 54 core-binding" evidence="11">
    <location>
        <begin position="127"/>
        <end position="318"/>
    </location>
</feature>
<dbReference type="RefSeq" id="WP_205105587.1">
    <property type="nucleotide sequence ID" value="NZ_JACJJG010000080.1"/>
</dbReference>
<accession>A0A938WVN8</accession>
<evidence type="ECO:0000259" key="10">
    <source>
        <dbReference type="Pfam" id="PF04552"/>
    </source>
</evidence>
<dbReference type="PROSITE" id="PS50044">
    <property type="entry name" value="SIGMA54_3"/>
    <property type="match status" value="1"/>
</dbReference>
<keyword evidence="8" id="KW-0804">Transcription</keyword>
<dbReference type="PROSITE" id="PS00718">
    <property type="entry name" value="SIGMA54_2"/>
    <property type="match status" value="1"/>
</dbReference>
<dbReference type="PRINTS" id="PR00045">
    <property type="entry name" value="SIGMA54FCT"/>
</dbReference>
<feature type="domain" description="RNA polymerase sigma factor 54 DNA-binding" evidence="10">
    <location>
        <begin position="344"/>
        <end position="501"/>
    </location>
</feature>
<dbReference type="Proteomes" id="UP000706891">
    <property type="component" value="Unassembled WGS sequence"/>
</dbReference>
<dbReference type="InterPro" id="IPR038709">
    <property type="entry name" value="RpoN_core-bd_sf"/>
</dbReference>
<dbReference type="PIRSF" id="PIRSF000774">
    <property type="entry name" value="RpoN"/>
    <property type="match status" value="1"/>
</dbReference>
<evidence type="ECO:0000256" key="4">
    <source>
        <dbReference type="ARBA" id="ARBA00022695"/>
    </source>
</evidence>
<keyword evidence="7" id="KW-0238">DNA-binding</keyword>
<keyword evidence="6" id="KW-0731">Sigma factor</keyword>
<evidence type="ECO:0000256" key="6">
    <source>
        <dbReference type="ARBA" id="ARBA00023082"/>
    </source>
</evidence>
<dbReference type="EMBL" id="JACJJG010000080">
    <property type="protein sequence ID" value="MBM6674436.1"/>
    <property type="molecule type" value="Genomic_DNA"/>
</dbReference>
<dbReference type="InterPro" id="IPR000394">
    <property type="entry name" value="RNA_pol_sigma_54"/>
</dbReference>
<evidence type="ECO:0000256" key="1">
    <source>
        <dbReference type="ARBA" id="ARBA00008798"/>
    </source>
</evidence>
<dbReference type="Pfam" id="PF04552">
    <property type="entry name" value="Sigma54_DBD"/>
    <property type="match status" value="1"/>
</dbReference>
<dbReference type="AlphaFoldDB" id="A0A938WVN8"/>
<proteinExistence type="inferred from homology"/>
<dbReference type="GO" id="GO:0016987">
    <property type="term" value="F:sigma factor activity"/>
    <property type="evidence" value="ECO:0007669"/>
    <property type="project" value="UniProtKB-KW"/>
</dbReference>
<dbReference type="Gene3D" id="1.10.10.60">
    <property type="entry name" value="Homeodomain-like"/>
    <property type="match status" value="1"/>
</dbReference>
<dbReference type="Pfam" id="PF04963">
    <property type="entry name" value="Sigma54_CBD"/>
    <property type="match status" value="1"/>
</dbReference>
<reference evidence="12" key="2">
    <citation type="journal article" date="2021" name="Sci. Rep.">
        <title>The distribution of antibiotic resistance genes in chicken gut microbiota commensals.</title>
        <authorList>
            <person name="Juricova H."/>
            <person name="Matiasovicova J."/>
            <person name="Kubasova T."/>
            <person name="Cejkova D."/>
            <person name="Rychlik I."/>
        </authorList>
    </citation>
    <scope>NUCLEOTIDE SEQUENCE</scope>
    <source>
        <strain evidence="12">An824</strain>
    </source>
</reference>
<dbReference type="GO" id="GO:0006352">
    <property type="term" value="P:DNA-templated transcription initiation"/>
    <property type="evidence" value="ECO:0007669"/>
    <property type="project" value="InterPro"/>
</dbReference>
<evidence type="ECO:0000256" key="3">
    <source>
        <dbReference type="ARBA" id="ARBA00022679"/>
    </source>
</evidence>
<dbReference type="GO" id="GO:0003677">
    <property type="term" value="F:DNA binding"/>
    <property type="evidence" value="ECO:0007669"/>
    <property type="project" value="UniProtKB-KW"/>
</dbReference>
<keyword evidence="2" id="KW-0240">DNA-directed RNA polymerase</keyword>
<feature type="compositionally biased region" description="Basic and acidic residues" evidence="9">
    <location>
        <begin position="57"/>
        <end position="69"/>
    </location>
</feature>
<dbReference type="PANTHER" id="PTHR32248">
    <property type="entry name" value="RNA POLYMERASE SIGMA-54 FACTOR"/>
    <property type="match status" value="1"/>
</dbReference>
<keyword evidence="4" id="KW-0548">Nucleotidyltransferase</keyword>
<protein>
    <submittedName>
        <fullName evidence="12">RNA polymerase factor sigma-54</fullName>
    </submittedName>
</protein>
<evidence type="ECO:0000256" key="8">
    <source>
        <dbReference type="ARBA" id="ARBA00023163"/>
    </source>
</evidence>
<evidence type="ECO:0000256" key="9">
    <source>
        <dbReference type="SAM" id="MobiDB-lite"/>
    </source>
</evidence>
<evidence type="ECO:0000259" key="11">
    <source>
        <dbReference type="Pfam" id="PF04963"/>
    </source>
</evidence>
<evidence type="ECO:0000313" key="13">
    <source>
        <dbReference type="Proteomes" id="UP000706891"/>
    </source>
</evidence>
<dbReference type="NCBIfam" id="TIGR02395">
    <property type="entry name" value="rpoN_sigma"/>
    <property type="match status" value="1"/>
</dbReference>
<reference evidence="12" key="1">
    <citation type="submission" date="2020-08" db="EMBL/GenBank/DDBJ databases">
        <authorList>
            <person name="Cejkova D."/>
            <person name="Kubasova T."/>
            <person name="Jahodarova E."/>
            <person name="Rychlik I."/>
        </authorList>
    </citation>
    <scope>NUCLEOTIDE SEQUENCE</scope>
    <source>
        <strain evidence="12">An824</strain>
    </source>
</reference>
<dbReference type="GO" id="GO:0000428">
    <property type="term" value="C:DNA-directed RNA polymerase complex"/>
    <property type="evidence" value="ECO:0007669"/>
    <property type="project" value="UniProtKB-KW"/>
</dbReference>
<keyword evidence="3" id="KW-0808">Transferase</keyword>
<feature type="region of interest" description="Disordered" evidence="9">
    <location>
        <begin position="38"/>
        <end position="87"/>
    </location>
</feature>
<dbReference type="GO" id="GO:0001216">
    <property type="term" value="F:DNA-binding transcription activator activity"/>
    <property type="evidence" value="ECO:0007669"/>
    <property type="project" value="InterPro"/>
</dbReference>
<gene>
    <name evidence="12" type="primary">rpoN</name>
    <name evidence="12" type="ORF">H6A34_11195</name>
</gene>